<dbReference type="GO" id="GO:0000156">
    <property type="term" value="F:phosphorelay response regulator activity"/>
    <property type="evidence" value="ECO:0007669"/>
    <property type="project" value="TreeGrafter"/>
</dbReference>
<dbReference type="InterPro" id="IPR011006">
    <property type="entry name" value="CheY-like_superfamily"/>
</dbReference>
<dbReference type="InterPro" id="IPR039420">
    <property type="entry name" value="WalR-like"/>
</dbReference>
<dbReference type="SMART" id="SM00448">
    <property type="entry name" value="REC"/>
    <property type="match status" value="1"/>
</dbReference>
<dbReference type="SUPFAM" id="SSF52172">
    <property type="entry name" value="CheY-like"/>
    <property type="match status" value="1"/>
</dbReference>
<dbReference type="PANTHER" id="PTHR48111:SF40">
    <property type="entry name" value="PHOSPHATE REGULON TRANSCRIPTIONAL REGULATORY PROTEIN PHOB"/>
    <property type="match status" value="1"/>
</dbReference>
<dbReference type="InterPro" id="IPR001789">
    <property type="entry name" value="Sig_transdc_resp-reg_receiver"/>
</dbReference>
<gene>
    <name evidence="6" type="ordered locus">Sfum_0633</name>
</gene>
<dbReference type="HOGENOM" id="CLU_000445_69_8_7"/>
<dbReference type="Gene3D" id="3.40.50.2300">
    <property type="match status" value="1"/>
</dbReference>
<keyword evidence="3" id="KW-0238">DNA-binding</keyword>
<keyword evidence="1 4" id="KW-0597">Phosphoprotein</keyword>
<dbReference type="PROSITE" id="PS50110">
    <property type="entry name" value="RESPONSE_REGULATORY"/>
    <property type="match status" value="1"/>
</dbReference>
<evidence type="ECO:0000256" key="4">
    <source>
        <dbReference type="PROSITE-ProRule" id="PRU00169"/>
    </source>
</evidence>
<keyword evidence="2" id="KW-0902">Two-component regulatory system</keyword>
<dbReference type="GO" id="GO:0006355">
    <property type="term" value="P:regulation of DNA-templated transcription"/>
    <property type="evidence" value="ECO:0007669"/>
    <property type="project" value="TreeGrafter"/>
</dbReference>
<accession>A0LFY0</accession>
<proteinExistence type="predicted"/>
<evidence type="ECO:0000256" key="2">
    <source>
        <dbReference type="ARBA" id="ARBA00023012"/>
    </source>
</evidence>
<dbReference type="STRING" id="335543.Sfum_0633"/>
<keyword evidence="7" id="KW-1185">Reference proteome</keyword>
<dbReference type="CDD" id="cd00156">
    <property type="entry name" value="REC"/>
    <property type="match status" value="1"/>
</dbReference>
<protein>
    <submittedName>
        <fullName evidence="6">Response regulator receiver protein</fullName>
    </submittedName>
</protein>
<dbReference type="InParanoid" id="A0LFY0"/>
<dbReference type="RefSeq" id="WP_011697505.1">
    <property type="nucleotide sequence ID" value="NC_008554.1"/>
</dbReference>
<evidence type="ECO:0000259" key="5">
    <source>
        <dbReference type="PROSITE" id="PS50110"/>
    </source>
</evidence>
<organism evidence="6 7">
    <name type="scientific">Syntrophobacter fumaroxidans (strain DSM 10017 / MPOB)</name>
    <dbReference type="NCBI Taxonomy" id="335543"/>
    <lineage>
        <taxon>Bacteria</taxon>
        <taxon>Pseudomonadati</taxon>
        <taxon>Thermodesulfobacteriota</taxon>
        <taxon>Syntrophobacteria</taxon>
        <taxon>Syntrophobacterales</taxon>
        <taxon>Syntrophobacteraceae</taxon>
        <taxon>Syntrophobacter</taxon>
    </lineage>
</organism>
<dbReference type="GO" id="GO:0000976">
    <property type="term" value="F:transcription cis-regulatory region binding"/>
    <property type="evidence" value="ECO:0007669"/>
    <property type="project" value="TreeGrafter"/>
</dbReference>
<evidence type="ECO:0000256" key="3">
    <source>
        <dbReference type="ARBA" id="ARBA00023125"/>
    </source>
</evidence>
<dbReference type="PANTHER" id="PTHR48111">
    <property type="entry name" value="REGULATOR OF RPOS"/>
    <property type="match status" value="1"/>
</dbReference>
<dbReference type="eggNOG" id="COG2204">
    <property type="taxonomic scope" value="Bacteria"/>
</dbReference>
<dbReference type="Proteomes" id="UP000001784">
    <property type="component" value="Chromosome"/>
</dbReference>
<evidence type="ECO:0000256" key="1">
    <source>
        <dbReference type="ARBA" id="ARBA00022553"/>
    </source>
</evidence>
<dbReference type="EMBL" id="CP000478">
    <property type="protein sequence ID" value="ABK16332.1"/>
    <property type="molecule type" value="Genomic_DNA"/>
</dbReference>
<name>A0LFY0_SYNFM</name>
<dbReference type="KEGG" id="sfu:Sfum_0633"/>
<feature type="domain" description="Response regulatory" evidence="5">
    <location>
        <begin position="6"/>
        <end position="120"/>
    </location>
</feature>
<evidence type="ECO:0000313" key="6">
    <source>
        <dbReference type="EMBL" id="ABK16332.1"/>
    </source>
</evidence>
<dbReference type="GO" id="GO:0005829">
    <property type="term" value="C:cytosol"/>
    <property type="evidence" value="ECO:0007669"/>
    <property type="project" value="TreeGrafter"/>
</dbReference>
<reference evidence="6 7" key="1">
    <citation type="submission" date="2006-10" db="EMBL/GenBank/DDBJ databases">
        <title>Complete sequence of Syntrophobacter fumaroxidans MPOB.</title>
        <authorList>
            <consortium name="US DOE Joint Genome Institute"/>
            <person name="Copeland A."/>
            <person name="Lucas S."/>
            <person name="Lapidus A."/>
            <person name="Barry K."/>
            <person name="Detter J.C."/>
            <person name="Glavina del Rio T."/>
            <person name="Hammon N."/>
            <person name="Israni S."/>
            <person name="Pitluck S."/>
            <person name="Goltsman E.G."/>
            <person name="Martinez M."/>
            <person name="Schmutz J."/>
            <person name="Larimer F."/>
            <person name="Land M."/>
            <person name="Hauser L."/>
            <person name="Kyrpides N."/>
            <person name="Kim E."/>
            <person name="Boone D.R."/>
            <person name="Brockman F."/>
            <person name="Culley D."/>
            <person name="Ferry J."/>
            <person name="Gunsalus R."/>
            <person name="McInerney M.J."/>
            <person name="Morrison M."/>
            <person name="Plugge C."/>
            <person name="Rohlin L."/>
            <person name="Scholten J."/>
            <person name="Sieber J."/>
            <person name="Stams A.J.M."/>
            <person name="Worm P."/>
            <person name="Henstra A.M."/>
            <person name="Richardson P."/>
        </authorList>
    </citation>
    <scope>NUCLEOTIDE SEQUENCE [LARGE SCALE GENOMIC DNA]</scope>
    <source>
        <strain evidence="7">DSM 10017 / MPOB</strain>
    </source>
</reference>
<dbReference type="GO" id="GO:0032993">
    <property type="term" value="C:protein-DNA complex"/>
    <property type="evidence" value="ECO:0007669"/>
    <property type="project" value="TreeGrafter"/>
</dbReference>
<feature type="modified residue" description="4-aspartylphosphate" evidence="4">
    <location>
        <position position="55"/>
    </location>
</feature>
<dbReference type="AlphaFoldDB" id="A0LFY0"/>
<dbReference type="OrthoDB" id="9800029at2"/>
<dbReference type="Pfam" id="PF00072">
    <property type="entry name" value="Response_reg"/>
    <property type="match status" value="1"/>
</dbReference>
<sequence length="133" mass="14751">MAESIRVLLIDDEVLFTESLLKVLRRRGMAVRTAPDGPTGLELLSKEESDVIVLDVRMPGMDGLATFKAIRELDPVTPVIILSGNIDMKEVSEALRMGCDEILLKPCPLDTLVTSIENAYERKCFSMDVAQKE</sequence>
<evidence type="ECO:0000313" key="7">
    <source>
        <dbReference type="Proteomes" id="UP000001784"/>
    </source>
</evidence>